<reference evidence="1" key="1">
    <citation type="submission" date="2016-10" db="EMBL/GenBank/DDBJ databases">
        <title>Sequence of Gallionella enrichment culture.</title>
        <authorList>
            <person name="Poehlein A."/>
            <person name="Muehling M."/>
            <person name="Daniel R."/>
        </authorList>
    </citation>
    <scope>NUCLEOTIDE SEQUENCE</scope>
</reference>
<dbReference type="InterPro" id="IPR032342">
    <property type="entry name" value="DUF4861"/>
</dbReference>
<gene>
    <name evidence="1" type="ORF">GALL_40860</name>
</gene>
<sequence length="434" mass="47166">MSSLQPAQVTANRLDLSSPRAARFRHVKLFAGVVGLFLGAAMASAQSGARLVVTVSNPLTSIARPSETISVPWSEIERALPGALLQHLAVHDAQGHDLAYQVTNINPLAKDTQNVGLGYGDLLFQHDFAKGESSAVFTIEKIAQVAPVFPTKTYARYIPERLDDFAWENDKIGHRAYGQALANRALAGTEYLISSGLDVWCKRVTYPIVDRWYNKGHNHYHIDEGEGMDMYNTGSTRGCGGTGIWDGHSLAVSRNYTTWKILANGPIRTIFEFSYAPWEAHGVRVTEVKRFTVDAGHNLDRIDSTFEVVSGSTPTLDVAIGLNKKSADKGQDPVTTLTKLPADGALAQWCVQKTNGSLGTAVIVPGPEFTGYASDAHNDLVLTRVTPGKAITYYAGAGWSKAGEFTTEKAWNTYVSECTARIRAPLSVSYSVEQ</sequence>
<dbReference type="EMBL" id="MLJW01000010">
    <property type="protein sequence ID" value="OIR14968.1"/>
    <property type="molecule type" value="Genomic_DNA"/>
</dbReference>
<dbReference type="Pfam" id="PF16153">
    <property type="entry name" value="DUF4861"/>
    <property type="match status" value="1"/>
</dbReference>
<comment type="caution">
    <text evidence="1">The sequence shown here is derived from an EMBL/GenBank/DDBJ whole genome shotgun (WGS) entry which is preliminary data.</text>
</comment>
<evidence type="ECO:0000313" key="1">
    <source>
        <dbReference type="EMBL" id="OIR14968.1"/>
    </source>
</evidence>
<accession>A0A1J5TFL5</accession>
<organism evidence="1">
    <name type="scientific">mine drainage metagenome</name>
    <dbReference type="NCBI Taxonomy" id="410659"/>
    <lineage>
        <taxon>unclassified sequences</taxon>
        <taxon>metagenomes</taxon>
        <taxon>ecological metagenomes</taxon>
    </lineage>
</organism>
<protein>
    <recommendedName>
        <fullName evidence="2">DUF4861 domain-containing protein</fullName>
    </recommendedName>
</protein>
<evidence type="ECO:0008006" key="2">
    <source>
        <dbReference type="Google" id="ProtNLM"/>
    </source>
</evidence>
<proteinExistence type="predicted"/>
<dbReference type="AlphaFoldDB" id="A0A1J5TFL5"/>
<name>A0A1J5TFL5_9ZZZZ</name>